<reference evidence="2 3" key="1">
    <citation type="submission" date="2024-11" db="EMBL/GenBank/DDBJ databases">
        <title>Chromosome-level genome assembly of Eucalyptus globulus Labill. provides insights into its genome evolution.</title>
        <authorList>
            <person name="Li X."/>
        </authorList>
    </citation>
    <scope>NUCLEOTIDE SEQUENCE [LARGE SCALE GENOMIC DNA]</scope>
    <source>
        <strain evidence="2">CL2024</strain>
        <tissue evidence="2">Fresh tender leaves</tissue>
    </source>
</reference>
<keyword evidence="3" id="KW-1185">Reference proteome</keyword>
<protein>
    <submittedName>
        <fullName evidence="2">Uncharacterized protein</fullName>
    </submittedName>
</protein>
<sequence>FCRRRCADSSPSSNTRNSISETRKSPLISLAILRRAIGDEITSVNPKELSSRVYAGVLLKDNKK</sequence>
<name>A0ABD3IZW9_EUCGL</name>
<accession>A0ABD3IZW9</accession>
<dbReference type="AlphaFoldDB" id="A0ABD3IZW9"/>
<evidence type="ECO:0000313" key="2">
    <source>
        <dbReference type="EMBL" id="KAL3720770.1"/>
    </source>
</evidence>
<dbReference type="Proteomes" id="UP001634007">
    <property type="component" value="Unassembled WGS sequence"/>
</dbReference>
<dbReference type="EMBL" id="JBJKBG010000010">
    <property type="protein sequence ID" value="KAL3720770.1"/>
    <property type="molecule type" value="Genomic_DNA"/>
</dbReference>
<gene>
    <name evidence="2" type="ORF">ACJRO7_005560</name>
</gene>
<proteinExistence type="predicted"/>
<feature type="non-terminal residue" evidence="2">
    <location>
        <position position="1"/>
    </location>
</feature>
<comment type="caution">
    <text evidence="2">The sequence shown here is derived from an EMBL/GenBank/DDBJ whole genome shotgun (WGS) entry which is preliminary data.</text>
</comment>
<organism evidence="2 3">
    <name type="scientific">Eucalyptus globulus</name>
    <name type="common">Tasmanian blue gum</name>
    <dbReference type="NCBI Taxonomy" id="34317"/>
    <lineage>
        <taxon>Eukaryota</taxon>
        <taxon>Viridiplantae</taxon>
        <taxon>Streptophyta</taxon>
        <taxon>Embryophyta</taxon>
        <taxon>Tracheophyta</taxon>
        <taxon>Spermatophyta</taxon>
        <taxon>Magnoliopsida</taxon>
        <taxon>eudicotyledons</taxon>
        <taxon>Gunneridae</taxon>
        <taxon>Pentapetalae</taxon>
        <taxon>rosids</taxon>
        <taxon>malvids</taxon>
        <taxon>Myrtales</taxon>
        <taxon>Myrtaceae</taxon>
        <taxon>Myrtoideae</taxon>
        <taxon>Eucalypteae</taxon>
        <taxon>Eucalyptus</taxon>
    </lineage>
</organism>
<feature type="non-terminal residue" evidence="2">
    <location>
        <position position="64"/>
    </location>
</feature>
<evidence type="ECO:0000256" key="1">
    <source>
        <dbReference type="SAM" id="MobiDB-lite"/>
    </source>
</evidence>
<evidence type="ECO:0000313" key="3">
    <source>
        <dbReference type="Proteomes" id="UP001634007"/>
    </source>
</evidence>
<feature type="compositionally biased region" description="Low complexity" evidence="1">
    <location>
        <begin position="9"/>
        <end position="20"/>
    </location>
</feature>
<feature type="region of interest" description="Disordered" evidence="1">
    <location>
        <begin position="1"/>
        <end position="21"/>
    </location>
</feature>